<accession>A0AA41T6M8</accession>
<keyword evidence="17" id="KW-1185">Reference proteome</keyword>
<dbReference type="GO" id="GO:0045348">
    <property type="term" value="P:positive regulation of MHC class II biosynthetic process"/>
    <property type="evidence" value="ECO:0007669"/>
    <property type="project" value="TreeGrafter"/>
</dbReference>
<dbReference type="SUPFAM" id="SSF52047">
    <property type="entry name" value="RNI-like"/>
    <property type="match status" value="1"/>
</dbReference>
<dbReference type="FunFam" id="3.40.50.300:FF:000427">
    <property type="entry name" value="Cytosolic Fe-S cluster assembly factor NUBP1"/>
    <property type="match status" value="1"/>
</dbReference>
<comment type="function">
    <text evidence="12">Component of the cytosolic iron-sulfur (Fe/S) protein assembly (CIA) machinery. Required for maturation of extramitochondrial Fe-S proteins. The NUBP1-NUBP2 heterotetramer forms a Fe-S scaffold complex, mediating the de novo assembly of an Fe-S cluster and its transfer to target apoproteins. Implicated in the regulation of centrosome duplication. Negatively regulates cilium formation and structure.</text>
</comment>
<keyword evidence="10 13" id="KW-0408">Iron</keyword>
<evidence type="ECO:0000256" key="7">
    <source>
        <dbReference type="ARBA" id="ARBA00022737"/>
    </source>
</evidence>
<dbReference type="HAMAP" id="MF_03038">
    <property type="entry name" value="NUBP1"/>
    <property type="match status" value="1"/>
</dbReference>
<gene>
    <name evidence="13" type="primary">NUBP1</name>
    <name evidence="16" type="ORF">SUZIE_184885</name>
</gene>
<dbReference type="CDD" id="cd02037">
    <property type="entry name" value="Mrp_NBP35"/>
    <property type="match status" value="1"/>
</dbReference>
<keyword evidence="8 13" id="KW-0547">Nucleotide-binding</keyword>
<feature type="binding site" evidence="13">
    <location>
        <begin position="62"/>
        <end position="69"/>
    </location>
    <ligand>
        <name>ATP</name>
        <dbReference type="ChEBI" id="CHEBI:30616"/>
    </ligand>
</feature>
<dbReference type="GO" id="GO:0016226">
    <property type="term" value="P:iron-sulfur cluster assembly"/>
    <property type="evidence" value="ECO:0007669"/>
    <property type="project" value="UniProtKB-UniRule"/>
</dbReference>
<dbReference type="GO" id="GO:0051539">
    <property type="term" value="F:4 iron, 4 sulfur cluster binding"/>
    <property type="evidence" value="ECO:0007669"/>
    <property type="project" value="UniProtKB-UniRule"/>
</dbReference>
<evidence type="ECO:0000256" key="11">
    <source>
        <dbReference type="ARBA" id="ARBA00023014"/>
    </source>
</evidence>
<reference evidence="16" key="1">
    <citation type="submission" date="2020-03" db="EMBL/GenBank/DDBJ databases">
        <title>Studies in the Genomics of Life Span.</title>
        <authorList>
            <person name="Glass D."/>
        </authorList>
    </citation>
    <scope>NUCLEOTIDE SEQUENCE</scope>
    <source>
        <strain evidence="16">SUZIE</strain>
        <tissue evidence="16">Muscle</tissue>
    </source>
</reference>
<dbReference type="Pfam" id="PF10609">
    <property type="entry name" value="ParA"/>
    <property type="match status" value="1"/>
</dbReference>
<dbReference type="GO" id="GO:0005634">
    <property type="term" value="C:nucleus"/>
    <property type="evidence" value="ECO:0007669"/>
    <property type="project" value="UniProtKB-SubCell"/>
</dbReference>
<dbReference type="Gene3D" id="3.80.10.10">
    <property type="entry name" value="Ribonuclease Inhibitor"/>
    <property type="match status" value="1"/>
</dbReference>
<dbReference type="InterPro" id="IPR033756">
    <property type="entry name" value="YlxH/NBP35"/>
</dbReference>
<evidence type="ECO:0000256" key="10">
    <source>
        <dbReference type="ARBA" id="ARBA00023004"/>
    </source>
</evidence>
<feature type="binding site" evidence="13">
    <location>
        <position position="25"/>
    </location>
    <ligand>
        <name>[4Fe-4S] cluster</name>
        <dbReference type="ChEBI" id="CHEBI:49883"/>
        <label>1</label>
    </ligand>
</feature>
<feature type="region of interest" description="Disordered" evidence="14">
    <location>
        <begin position="550"/>
        <end position="616"/>
    </location>
</feature>
<evidence type="ECO:0000256" key="4">
    <source>
        <dbReference type="ARBA" id="ARBA00022490"/>
    </source>
</evidence>
<sequence>MEEVPHDCPGADSTQAGRGASCQGCPNQRLCASGAGAAPDPAIEEIKEKMKTVKHKILILSGKGGVGKSTFSAHLAHGLAEDENTQVALLDIDICGPSIPKIMGLEGEQVHQSGSGWSPVYVEDNLGVMSVGFLLSSPDDAVIWRGPKKNGMIKQFLRDVDWGDVDYLLVDTPPGTSDEHLSVVQYLAAARIDGAVIVTTPQEVSLQDVRKEISFCHKVALPVIGVVENMSGFVCPRCKKESQIFPPTTGGAEGMCQDLKVPLLGKVPLDPHIGESCDKGQSFFVEAPNSPATLAYRSIIQSTGQCAAMDLGPLEGSYLELLHSSADPLHLYHFYDQMDLAGEEEIEPCSEPDTDNINCDQFSRLLCDIEGDEETREAYANIAELDQYVFQDSQLEGLSRDIFMEHIGSDGVLGEGLEVPADAEQRSQKRPFSEEHPTDLKHRKLAEVPAVPIVTGSFLVGPASNPPTLPSLPAALFHQEPAPSQSHPEKAVPLPEPSSGAAVSRLHLPAGPIQIVSVLPALPQGLWHISGPSTGLSSVFICHGEMSPTSQALPSSGPAIHGLLKSPARPGSTSPFAPSAADLPSMPESALTSRAPGTEDKGSPGQTAPEVSSKLPKWPEAVQRFCSWLRDRYRAEPAGPDGIMVEVDLVSARLEKGSNKSQERELATPDWAERQPARGGLAEVLRTASDGRRPRETQVIAVLGKAGQGKSHWARAVSRAWARGQLPQYDFVFCVPCRCLDRPGDAFHLRDLLCSLGPQPLAVDDVVFRHILRRPDRVLLTLDAFEELEAHDGFLHGSGGQAPAERGSLRGLLAAVFQRKLLRGCTLLLTARPRGRLAQILSKADALFEVAGFSAEQTQAYVRRYFENSEVTDHPERALALLRDRPFLLSHSHSPAICRAVCQLSEALLELGDQAELPSTLTGLYVGLLGPVARGSPPGALAGLAKLAWEMGRAHQGTVREGQLPSQEARAWAVAGGLVRPVPGAAEAELAFSSFLLQCFLGALWLALSSDIKDKELPQYLALTPRKKRPYDNWLEAVPRFLAGLVFQPRDGCLGALVAPAEASSADRKQRALARYLKRLQPGALRARRLLELLHCAREAQEAGIWQHVVRELPARLSFLGTRLSPPDAHVLGEALSAACRDFTLDLRGTGIDPSGLESLVGLGSVTRFRAALSDTMGLWESLQQRGETQLLQATEEKFTIEPFKAKSLKDVEDLGNLVQTQRLRSSSEDAPGALPAVRDLKKLEFALDSLSENKIGDQGVAQLAAVFPQLKALETLNLSQNSITDVGACQLAEALPSLAASLLRLSLYNNSICDLGAESLARVLPDMVSLRVLDVQYNKFTAVGAQQLASSLRKCPHVETLA</sequence>
<dbReference type="Pfam" id="PF13516">
    <property type="entry name" value="LRR_6"/>
    <property type="match status" value="2"/>
</dbReference>
<evidence type="ECO:0000256" key="3">
    <source>
        <dbReference type="ARBA" id="ARBA00022485"/>
    </source>
</evidence>
<dbReference type="PROSITE" id="PS01215">
    <property type="entry name" value="MRP"/>
    <property type="match status" value="1"/>
</dbReference>
<comment type="subcellular location">
    <subcellularLocation>
        <location evidence="2 13">Cytoplasm</location>
    </subcellularLocation>
    <subcellularLocation>
        <location evidence="1">Nucleus</location>
    </subcellularLocation>
</comment>
<dbReference type="InterPro" id="IPR028601">
    <property type="entry name" value="NUBP1/Nbp35"/>
</dbReference>
<dbReference type="GO" id="GO:0045345">
    <property type="term" value="P:positive regulation of MHC class I biosynthetic process"/>
    <property type="evidence" value="ECO:0007669"/>
    <property type="project" value="TreeGrafter"/>
</dbReference>
<dbReference type="GO" id="GO:0046872">
    <property type="term" value="F:metal ion binding"/>
    <property type="evidence" value="ECO:0007669"/>
    <property type="project" value="UniProtKB-KW"/>
</dbReference>
<dbReference type="InterPro" id="IPR008095">
    <property type="entry name" value="MHC_II_transact"/>
</dbReference>
<evidence type="ECO:0000256" key="9">
    <source>
        <dbReference type="ARBA" id="ARBA00022840"/>
    </source>
</evidence>
<proteinExistence type="inferred from homology"/>
<dbReference type="GO" id="GO:0005524">
    <property type="term" value="F:ATP binding"/>
    <property type="evidence" value="ECO:0007669"/>
    <property type="project" value="UniProtKB-KW"/>
</dbReference>
<organism evidence="16 17">
    <name type="scientific">Sciurus carolinensis</name>
    <name type="common">Eastern gray squirrel</name>
    <dbReference type="NCBI Taxonomy" id="30640"/>
    <lineage>
        <taxon>Eukaryota</taxon>
        <taxon>Metazoa</taxon>
        <taxon>Chordata</taxon>
        <taxon>Craniata</taxon>
        <taxon>Vertebrata</taxon>
        <taxon>Euteleostomi</taxon>
        <taxon>Mammalia</taxon>
        <taxon>Eutheria</taxon>
        <taxon>Euarchontoglires</taxon>
        <taxon>Glires</taxon>
        <taxon>Rodentia</taxon>
        <taxon>Sciuromorpha</taxon>
        <taxon>Sciuridae</taxon>
        <taxon>Sciurinae</taxon>
        <taxon>Sciurini</taxon>
        <taxon>Sciurus</taxon>
    </lineage>
</organism>
<evidence type="ECO:0000259" key="15">
    <source>
        <dbReference type="PROSITE" id="PS50837"/>
    </source>
</evidence>
<comment type="similarity">
    <text evidence="13">Belongs to the Mrp/NBP35 ATP-binding proteins family. NUBP1/NBP35 subfamily.</text>
</comment>
<dbReference type="Pfam" id="PF05729">
    <property type="entry name" value="NACHT"/>
    <property type="match status" value="1"/>
</dbReference>
<comment type="subunit">
    <text evidence="13">Heterotetramer of 2 NUBP1 and 2 NUBP2 chains. Interacts with KIFC1.</text>
</comment>
<dbReference type="GO" id="GO:0045944">
    <property type="term" value="P:positive regulation of transcription by RNA polymerase II"/>
    <property type="evidence" value="ECO:0007669"/>
    <property type="project" value="TreeGrafter"/>
</dbReference>
<feature type="region of interest" description="Disordered" evidence="14">
    <location>
        <begin position="479"/>
        <end position="498"/>
    </location>
</feature>
<protein>
    <recommendedName>
        <fullName evidence="13">Cytosolic Fe-S cluster assembly factor NUBP1</fullName>
    </recommendedName>
    <alternativeName>
        <fullName evidence="13">Nucleotide-binding protein 1</fullName>
        <shortName evidence="13">NBP 1</shortName>
    </alternativeName>
</protein>
<keyword evidence="6 13" id="KW-0479">Metal-binding</keyword>
<keyword evidence="9 13" id="KW-0067">ATP-binding</keyword>
<evidence type="ECO:0000313" key="16">
    <source>
        <dbReference type="EMBL" id="MBZ3885825.1"/>
    </source>
</evidence>
<keyword evidence="3 13" id="KW-0004">4Fe-4S</keyword>
<dbReference type="InterPro" id="IPR000808">
    <property type="entry name" value="Mrp-like_CS"/>
</dbReference>
<evidence type="ECO:0000256" key="5">
    <source>
        <dbReference type="ARBA" id="ARBA00022614"/>
    </source>
</evidence>
<dbReference type="Gene3D" id="3.40.50.300">
    <property type="entry name" value="P-loop containing nucleotide triphosphate hydrolases"/>
    <property type="match status" value="2"/>
</dbReference>
<evidence type="ECO:0000256" key="12">
    <source>
        <dbReference type="ARBA" id="ARBA00054528"/>
    </source>
</evidence>
<dbReference type="PRINTS" id="PR01719">
    <property type="entry name" value="MHCIIACTVATR"/>
</dbReference>
<evidence type="ECO:0000313" key="17">
    <source>
        <dbReference type="Proteomes" id="UP001166674"/>
    </source>
</evidence>
<feature type="binding site" evidence="13">
    <location>
        <position position="31"/>
    </location>
    <ligand>
        <name>[4Fe-4S] cluster</name>
        <dbReference type="ChEBI" id="CHEBI:49883"/>
        <label>1</label>
    </ligand>
</feature>
<name>A0AA41T6M8_SCICA</name>
<dbReference type="InterPro" id="IPR032675">
    <property type="entry name" value="LRR_dom_sf"/>
</dbReference>
<dbReference type="SUPFAM" id="SSF52540">
    <property type="entry name" value="P-loop containing nucleoside triphosphate hydrolases"/>
    <property type="match status" value="2"/>
</dbReference>
<dbReference type="GO" id="GO:0005737">
    <property type="term" value="C:cytoplasm"/>
    <property type="evidence" value="ECO:0007669"/>
    <property type="project" value="UniProtKB-SubCell"/>
</dbReference>
<dbReference type="SMART" id="SM00368">
    <property type="entry name" value="LRR_RI"/>
    <property type="match status" value="4"/>
</dbReference>
<keyword evidence="7" id="KW-0677">Repeat</keyword>
<dbReference type="InterPro" id="IPR001611">
    <property type="entry name" value="Leu-rich_rpt"/>
</dbReference>
<dbReference type="InterPro" id="IPR027417">
    <property type="entry name" value="P-loop_NTPase"/>
</dbReference>
<feature type="binding site" evidence="13">
    <location>
        <position position="235"/>
    </location>
    <ligand>
        <name>[4Fe-4S] cluster</name>
        <dbReference type="ChEBI" id="CHEBI:49883"/>
        <label>2</label>
        <note>ligand shared with heterodimeric partner</note>
    </ligand>
</feature>
<evidence type="ECO:0000256" key="14">
    <source>
        <dbReference type="SAM" id="MobiDB-lite"/>
    </source>
</evidence>
<dbReference type="GO" id="GO:0140663">
    <property type="term" value="F:ATP-dependent FeS chaperone activity"/>
    <property type="evidence" value="ECO:0007669"/>
    <property type="project" value="InterPro"/>
</dbReference>
<evidence type="ECO:0000256" key="2">
    <source>
        <dbReference type="ARBA" id="ARBA00004496"/>
    </source>
</evidence>
<dbReference type="EMBL" id="JAATJV010402799">
    <property type="protein sequence ID" value="MBZ3885825.1"/>
    <property type="molecule type" value="Genomic_DNA"/>
</dbReference>
<dbReference type="CDD" id="cd00116">
    <property type="entry name" value="LRR_RI"/>
    <property type="match status" value="1"/>
</dbReference>
<feature type="binding site" evidence="13">
    <location>
        <position position="8"/>
    </location>
    <ligand>
        <name>[4Fe-4S] cluster</name>
        <dbReference type="ChEBI" id="CHEBI:49883"/>
        <label>1</label>
    </ligand>
</feature>
<keyword evidence="4 13" id="KW-0963">Cytoplasm</keyword>
<dbReference type="PANTHER" id="PTHR47189:SF1">
    <property type="entry name" value="MHC CLASS II TRANSACTIVATOR"/>
    <property type="match status" value="1"/>
</dbReference>
<evidence type="ECO:0000256" key="6">
    <source>
        <dbReference type="ARBA" id="ARBA00022723"/>
    </source>
</evidence>
<feature type="binding site" evidence="13">
    <location>
        <position position="238"/>
    </location>
    <ligand>
        <name>[4Fe-4S] cluster</name>
        <dbReference type="ChEBI" id="CHEBI:49883"/>
        <label>2</label>
        <note>ligand shared with heterodimeric partner</note>
    </ligand>
</feature>
<dbReference type="HAMAP" id="MF_02040">
    <property type="entry name" value="Mrp_NBP35"/>
    <property type="match status" value="1"/>
</dbReference>
<dbReference type="Proteomes" id="UP001166674">
    <property type="component" value="Unassembled WGS sequence"/>
</dbReference>
<keyword evidence="5" id="KW-0433">Leucine-rich repeat</keyword>
<keyword evidence="11 13" id="KW-0411">Iron-sulfur</keyword>
<dbReference type="FunFam" id="3.40.50.300:FF:001028">
    <property type="entry name" value="Class II major histocompatibility complex transactivator"/>
    <property type="match status" value="1"/>
</dbReference>
<dbReference type="InterPro" id="IPR019591">
    <property type="entry name" value="Mrp/NBP35_ATP-bd"/>
</dbReference>
<comment type="cofactor">
    <cofactor evidence="13">
        <name>[4Fe-4S] cluster</name>
        <dbReference type="ChEBI" id="CHEBI:49883"/>
    </cofactor>
    <text evidence="13">Binds 4 [4Fe-4S] clusters per heterotetramer. Contains two stable clusters in the N-termini of NUBP1 and two labile, bridging clusters between subunits of the NUBP1-NUBP2 heterotetramer.</text>
</comment>
<feature type="binding site" evidence="13">
    <location>
        <position position="22"/>
    </location>
    <ligand>
        <name>[4Fe-4S] cluster</name>
        <dbReference type="ChEBI" id="CHEBI:49883"/>
        <label>1</label>
    </ligand>
</feature>
<feature type="domain" description="NACHT" evidence="15">
    <location>
        <begin position="698"/>
        <end position="1008"/>
    </location>
</feature>
<dbReference type="PANTHER" id="PTHR47189">
    <property type="entry name" value="MHC CLASS II TRANSACTIVATOR"/>
    <property type="match status" value="1"/>
</dbReference>
<evidence type="ECO:0000256" key="8">
    <source>
        <dbReference type="ARBA" id="ARBA00022741"/>
    </source>
</evidence>
<dbReference type="PROSITE" id="PS50837">
    <property type="entry name" value="NACHT"/>
    <property type="match status" value="1"/>
</dbReference>
<dbReference type="InterPro" id="IPR007111">
    <property type="entry name" value="NACHT_NTPase"/>
</dbReference>
<evidence type="ECO:0000256" key="13">
    <source>
        <dbReference type="HAMAP-Rule" id="MF_03038"/>
    </source>
</evidence>
<evidence type="ECO:0000256" key="1">
    <source>
        <dbReference type="ARBA" id="ARBA00004123"/>
    </source>
</evidence>
<comment type="caution">
    <text evidence="16">The sequence shown here is derived from an EMBL/GenBank/DDBJ whole genome shotgun (WGS) entry which is preliminary data.</text>
</comment>